<dbReference type="SUPFAM" id="SSF53649">
    <property type="entry name" value="Alkaline phosphatase-like"/>
    <property type="match status" value="1"/>
</dbReference>
<dbReference type="EMBL" id="UINC01063727">
    <property type="protein sequence ID" value="SVB91662.1"/>
    <property type="molecule type" value="Genomic_DNA"/>
</dbReference>
<dbReference type="PANTHER" id="PTHR45953">
    <property type="entry name" value="IDURONATE 2-SULFATASE"/>
    <property type="match status" value="1"/>
</dbReference>
<feature type="non-terminal residue" evidence="4">
    <location>
        <position position="1"/>
    </location>
</feature>
<organism evidence="4">
    <name type="scientific">marine metagenome</name>
    <dbReference type="NCBI Taxonomy" id="408172"/>
    <lineage>
        <taxon>unclassified sequences</taxon>
        <taxon>metagenomes</taxon>
        <taxon>ecological metagenomes</taxon>
    </lineage>
</organism>
<sequence length="105" mass="11353">MNLKRILLALLISCWSTSLTAAKPNVLFIAIDDLNDWIGCLGGHPQAHTPNLDQLAKRGVLFTRAYCAAPSCNPSRASLMTGILPSPSGVYHNSQPWRPAMPKAV</sequence>
<gene>
    <name evidence="4" type="ORF">METZ01_LOCUS244516</name>
</gene>
<dbReference type="InterPro" id="IPR000917">
    <property type="entry name" value="Sulfatase_N"/>
</dbReference>
<dbReference type="Gene3D" id="3.40.720.10">
    <property type="entry name" value="Alkaline Phosphatase, subunit A"/>
    <property type="match status" value="1"/>
</dbReference>
<reference evidence="4" key="1">
    <citation type="submission" date="2018-05" db="EMBL/GenBank/DDBJ databases">
        <authorList>
            <person name="Lanie J.A."/>
            <person name="Ng W.-L."/>
            <person name="Kazmierczak K.M."/>
            <person name="Andrzejewski T.M."/>
            <person name="Davidsen T.M."/>
            <person name="Wayne K.J."/>
            <person name="Tettelin H."/>
            <person name="Glass J.I."/>
            <person name="Rusch D."/>
            <person name="Podicherti R."/>
            <person name="Tsui H.-C.T."/>
            <person name="Winkler M.E."/>
        </authorList>
    </citation>
    <scope>NUCLEOTIDE SEQUENCE</scope>
</reference>
<dbReference type="GO" id="GO:0046872">
    <property type="term" value="F:metal ion binding"/>
    <property type="evidence" value="ECO:0007669"/>
    <property type="project" value="UniProtKB-KW"/>
</dbReference>
<dbReference type="GO" id="GO:0005737">
    <property type="term" value="C:cytoplasm"/>
    <property type="evidence" value="ECO:0007669"/>
    <property type="project" value="TreeGrafter"/>
</dbReference>
<protein>
    <recommendedName>
        <fullName evidence="3">Sulfatase N-terminal domain-containing protein</fullName>
    </recommendedName>
</protein>
<dbReference type="Pfam" id="PF00884">
    <property type="entry name" value="Sulfatase"/>
    <property type="match status" value="1"/>
</dbReference>
<accession>A0A382HX46</accession>
<feature type="non-terminal residue" evidence="4">
    <location>
        <position position="105"/>
    </location>
</feature>
<proteinExistence type="predicted"/>
<evidence type="ECO:0000256" key="2">
    <source>
        <dbReference type="ARBA" id="ARBA00022801"/>
    </source>
</evidence>
<name>A0A382HX46_9ZZZZ</name>
<feature type="domain" description="Sulfatase N-terminal" evidence="3">
    <location>
        <begin position="24"/>
        <end position="96"/>
    </location>
</feature>
<dbReference type="AlphaFoldDB" id="A0A382HX46"/>
<evidence type="ECO:0000313" key="4">
    <source>
        <dbReference type="EMBL" id="SVB91662.1"/>
    </source>
</evidence>
<keyword evidence="1" id="KW-0479">Metal-binding</keyword>
<dbReference type="GO" id="GO:0008484">
    <property type="term" value="F:sulfuric ester hydrolase activity"/>
    <property type="evidence" value="ECO:0007669"/>
    <property type="project" value="TreeGrafter"/>
</dbReference>
<keyword evidence="2" id="KW-0378">Hydrolase</keyword>
<evidence type="ECO:0000259" key="3">
    <source>
        <dbReference type="Pfam" id="PF00884"/>
    </source>
</evidence>
<dbReference type="InterPro" id="IPR017850">
    <property type="entry name" value="Alkaline_phosphatase_core_sf"/>
</dbReference>
<evidence type="ECO:0000256" key="1">
    <source>
        <dbReference type="ARBA" id="ARBA00022723"/>
    </source>
</evidence>
<dbReference type="PANTHER" id="PTHR45953:SF1">
    <property type="entry name" value="IDURONATE 2-SULFATASE"/>
    <property type="match status" value="1"/>
</dbReference>